<feature type="compositionally biased region" description="Basic and acidic residues" evidence="1">
    <location>
        <begin position="547"/>
        <end position="564"/>
    </location>
</feature>
<feature type="compositionally biased region" description="Polar residues" evidence="1">
    <location>
        <begin position="857"/>
        <end position="867"/>
    </location>
</feature>
<dbReference type="OMA" id="VWPYSSS"/>
<dbReference type="Pfam" id="PF02765">
    <property type="entry name" value="POT1"/>
    <property type="match status" value="1"/>
</dbReference>
<feature type="compositionally biased region" description="Acidic residues" evidence="1">
    <location>
        <begin position="619"/>
        <end position="674"/>
    </location>
</feature>
<dbReference type="SUPFAM" id="SSF50249">
    <property type="entry name" value="Nucleic acid-binding proteins"/>
    <property type="match status" value="1"/>
</dbReference>
<evidence type="ECO:0000256" key="1">
    <source>
        <dbReference type="SAM" id="MobiDB-lite"/>
    </source>
</evidence>
<dbReference type="eggNOG" id="ENOG502QQE7">
    <property type="taxonomic scope" value="Eukaryota"/>
</dbReference>
<sequence length="1316" mass="144629">MADRAPLDALRESLATPIAQLNPEIADAKSRVVDGVVTITWPYSTVTKSIAFILAEHDILIRRDRGQIRVELRGASGQAFADANIGGGDQLRISLNGAQWTNNDAKTGLPAGTLEWQLNFTSRLLLSIRRVESAGPEVIDVNASEDLVDGVLEPRPDPRMTPPPGSVGVEDHEEISTPVAQSSHSTVLLKRLASETFEPEEYASPAFLKRARVSYGSLFEGELDLFGEDKEKNKKSRRKSRFSMGNAVWRYSSRSPSPETKELSEPESLENGSTEEIRATADSSQIIPTSQRSAMVDEGCQTQEYDFSSSIHVQVSAEAHFPELELTASPTAGLFAERGPSLHTPSRNLFSRSQLHDEVSDVATEPLGSHVATSQHDHNFGLGLSTTHAEMVPSAFGTVSAPPELIGSHERLLETTVAPSYPDFATADQVYAESMMRHDQNLHFQEHDVHSTNHGYQHVSQRQSPTWHSEVVSPYPPVPSERQGPQAAVIIDGSPPPEVEASRGTGFRTSQTPAEDDEAPQDQEASPIVGQASTLGQEQSDSEDDGGDMKGEDYDLRNYAHTRDDDDESVSEEGSDAPGSDVEEQAIDSEEDGDTSEDEEDEEAKYARITQHRGFPEREQDEFAGSENEELADVEEEEEQFYDEEGMDEENEYDEDEEVDEEYDEEDYEEDAIDELSTPNNPREPVCIDLISDSEDEERDDELPNEEPQHIIRGEQDQREDHTSPYEEEEIEQVIKEPTTARHPDDNEVEEEGEESEPIADEVTESEAIQPSTASQDAEVVGVTEKQEAHDEMDVDEVASEPSNQNAVEETEMSGIVAQQTTKDDTREIARHEEHATRTSPVEDAGNIPHEADVSEEQTVAHESSTDGADVKTMEPLPAEDIQGPAAKLGEPAVEQEPEQLTDETEAAKNVQLSTPTETQVLEKTTEPLPAQEKEGEEDYNDSAAAEDQIMKEYWEYQSPTYKGSTAHVKTGAEAATEAPELAEPEESDVLITVASLRSRHRSHQKTLSADSTSSAPKDPSVLLAQASSQTRSDEVEPEPEPGKEPSSPRMLRIIRSTKPEHPDPSILLAKSSAEPSKRDETPGPTVRVTRSMTGHSEEPSSPIGIRTSRRAATPETQTTHRDDQVLVSPSISGSFVDDESLSALKRQLQKDLRTKLPDHVPLRSLRTSLNKIVDVLAVATSTPPQPHRPKHGPRDYMLELTLTDPSSAPSGVSVAHIFRPHQASLPVVHKGDVVLLRRVTVVSIKGRGFGVRVCDASAWAVFEMGDDEMLPQIKGPPVEVADEEVEYAGGLRKWWGVLDQAARGKIDKATQKVVG</sequence>
<evidence type="ECO:0000259" key="2">
    <source>
        <dbReference type="SMART" id="SM00976"/>
    </source>
</evidence>
<proteinExistence type="predicted"/>
<dbReference type="KEGG" id="maw:19252710"/>
<gene>
    <name evidence="3" type="ORF">MAC_08399</name>
</gene>
<feature type="region of interest" description="Disordered" evidence="1">
    <location>
        <begin position="249"/>
        <end position="292"/>
    </location>
</feature>
<dbReference type="Gene3D" id="2.40.50.140">
    <property type="entry name" value="Nucleic acid-binding proteins"/>
    <property type="match status" value="1"/>
</dbReference>
<reference evidence="3 4" key="1">
    <citation type="journal article" date="2011" name="PLoS Genet.">
        <title>Genome sequencing and comparative transcriptomics of the model entomopathogenic fungi Metarhizium anisopliae and M. acridum.</title>
        <authorList>
            <person name="Gao Q."/>
            <person name="Jin K."/>
            <person name="Ying S.H."/>
            <person name="Zhang Y."/>
            <person name="Xiao G."/>
            <person name="Shang Y."/>
            <person name="Duan Z."/>
            <person name="Hu X."/>
            <person name="Xie X.Q."/>
            <person name="Zhou G."/>
            <person name="Peng G."/>
            <person name="Luo Z."/>
            <person name="Huang W."/>
            <person name="Wang B."/>
            <person name="Fang W."/>
            <person name="Wang S."/>
            <person name="Zhong Y."/>
            <person name="Ma L.J."/>
            <person name="St Leger R.J."/>
            <person name="Zhao G.P."/>
            <person name="Pei Y."/>
            <person name="Feng M.G."/>
            <person name="Xia Y."/>
            <person name="Wang C."/>
        </authorList>
    </citation>
    <scope>NUCLEOTIDE SEQUENCE [LARGE SCALE GENOMIC DNA]</scope>
    <source>
        <strain evidence="3 4">CQMa 102</strain>
    </source>
</reference>
<dbReference type="GeneID" id="19252710"/>
<feature type="compositionally biased region" description="Acidic residues" evidence="1">
    <location>
        <begin position="894"/>
        <end position="905"/>
    </location>
</feature>
<feature type="compositionally biased region" description="Basic and acidic residues" evidence="1">
    <location>
        <begin position="707"/>
        <end position="725"/>
    </location>
</feature>
<dbReference type="InterPro" id="IPR011564">
    <property type="entry name" value="Telomer_end-bd_POT1/Cdc13"/>
</dbReference>
<feature type="compositionally biased region" description="Polar residues" evidence="1">
    <location>
        <begin position="1006"/>
        <end position="1016"/>
    </location>
</feature>
<feature type="compositionally biased region" description="Polar residues" evidence="1">
    <location>
        <begin position="452"/>
        <end position="467"/>
    </location>
</feature>
<feature type="compositionally biased region" description="Acidic residues" evidence="1">
    <location>
        <begin position="747"/>
        <end position="765"/>
    </location>
</feature>
<feature type="compositionally biased region" description="Polar residues" evidence="1">
    <location>
        <begin position="767"/>
        <end position="776"/>
    </location>
</feature>
<dbReference type="SMART" id="SM00976">
    <property type="entry name" value="Telo_bind"/>
    <property type="match status" value="1"/>
</dbReference>
<dbReference type="InterPro" id="IPR012340">
    <property type="entry name" value="NA-bd_OB-fold"/>
</dbReference>
<dbReference type="GO" id="GO:0003677">
    <property type="term" value="F:DNA binding"/>
    <property type="evidence" value="ECO:0007669"/>
    <property type="project" value="InterPro"/>
</dbReference>
<dbReference type="OrthoDB" id="5363079at2759"/>
<dbReference type="CDD" id="cd04497">
    <property type="entry name" value="hPOT1_OB1_like"/>
    <property type="match status" value="1"/>
</dbReference>
<feature type="compositionally biased region" description="Basic and acidic residues" evidence="1">
    <location>
        <begin position="822"/>
        <end position="837"/>
    </location>
</feature>
<protein>
    <recommendedName>
        <fullName evidence="2">Telomeric single stranded DNA binding POT1/Cdc13 domain-containing protein</fullName>
    </recommendedName>
</protein>
<accession>E9EEV1</accession>
<evidence type="ECO:0000313" key="3">
    <source>
        <dbReference type="EMBL" id="EFY85562.1"/>
    </source>
</evidence>
<keyword evidence="4" id="KW-1185">Reference proteome</keyword>
<organism evidence="4">
    <name type="scientific">Metarhizium acridum (strain CQMa 102)</name>
    <dbReference type="NCBI Taxonomy" id="655827"/>
    <lineage>
        <taxon>Eukaryota</taxon>
        <taxon>Fungi</taxon>
        <taxon>Dikarya</taxon>
        <taxon>Ascomycota</taxon>
        <taxon>Pezizomycotina</taxon>
        <taxon>Sordariomycetes</taxon>
        <taxon>Hypocreomycetidae</taxon>
        <taxon>Hypocreales</taxon>
        <taxon>Clavicipitaceae</taxon>
        <taxon>Metarhizium</taxon>
    </lineage>
</organism>
<feature type="compositionally biased region" description="Acidic residues" evidence="1">
    <location>
        <begin position="692"/>
        <end position="705"/>
    </location>
</feature>
<name>E9EEV1_METAQ</name>
<dbReference type="GO" id="GO:0000723">
    <property type="term" value="P:telomere maintenance"/>
    <property type="evidence" value="ECO:0007669"/>
    <property type="project" value="InterPro"/>
</dbReference>
<dbReference type="EMBL" id="GL698573">
    <property type="protein sequence ID" value="EFY85562.1"/>
    <property type="molecule type" value="Genomic_DNA"/>
</dbReference>
<dbReference type="HOGENOM" id="CLU_002756_1_0_1"/>
<evidence type="ECO:0000313" key="4">
    <source>
        <dbReference type="Proteomes" id="UP000002499"/>
    </source>
</evidence>
<feature type="region of interest" description="Disordered" evidence="1">
    <location>
        <begin position="151"/>
        <end position="171"/>
    </location>
</feature>
<feature type="region of interest" description="Disordered" evidence="1">
    <location>
        <begin position="968"/>
        <end position="1126"/>
    </location>
</feature>
<feature type="compositionally biased region" description="Polar residues" evidence="1">
    <location>
        <begin position="911"/>
        <end position="923"/>
    </location>
</feature>
<feature type="compositionally biased region" description="Acidic residues" evidence="1">
    <location>
        <begin position="565"/>
        <end position="603"/>
    </location>
</feature>
<dbReference type="GO" id="GO:0000781">
    <property type="term" value="C:chromosome, telomeric region"/>
    <property type="evidence" value="ECO:0007669"/>
    <property type="project" value="InterPro"/>
</dbReference>
<feature type="domain" description="Telomeric single stranded DNA binding POT1/Cdc13" evidence="2">
    <location>
        <begin position="1160"/>
        <end position="1297"/>
    </location>
</feature>
<dbReference type="InParanoid" id="E9EEV1"/>
<dbReference type="STRING" id="655827.E9EEV1"/>
<dbReference type="Proteomes" id="UP000002499">
    <property type="component" value="Unassembled WGS sequence"/>
</dbReference>
<feature type="region of interest" description="Disordered" evidence="1">
    <location>
        <begin position="451"/>
        <end position="947"/>
    </location>
</feature>
<feature type="compositionally biased region" description="Basic and acidic residues" evidence="1">
    <location>
        <begin position="733"/>
        <end position="746"/>
    </location>
</feature>
<feature type="compositionally biased region" description="Polar residues" evidence="1">
    <location>
        <begin position="281"/>
        <end position="292"/>
    </location>
</feature>